<dbReference type="SUPFAM" id="SSF54211">
    <property type="entry name" value="Ribosomal protein S5 domain 2-like"/>
    <property type="match status" value="1"/>
</dbReference>
<evidence type="ECO:0000256" key="2">
    <source>
        <dbReference type="ARBA" id="ARBA00008831"/>
    </source>
</evidence>
<evidence type="ECO:0000256" key="6">
    <source>
        <dbReference type="ARBA" id="ARBA00022741"/>
    </source>
</evidence>
<dbReference type="InterPro" id="IPR020568">
    <property type="entry name" value="Ribosomal_Su5_D2-typ_SF"/>
</dbReference>
<keyword evidence="19" id="KW-1185">Reference proteome</keyword>
<keyword evidence="7 15" id="KW-0067">ATP-binding</keyword>
<feature type="domain" description="Diphosphomevalonate decarboxylase-like N-terminal" evidence="18">
    <location>
        <begin position="19"/>
        <end position="186"/>
    </location>
</feature>
<evidence type="ECO:0000259" key="18">
    <source>
        <dbReference type="Pfam" id="PF22700"/>
    </source>
</evidence>
<gene>
    <name evidence="20" type="primary">LOC100371618</name>
</gene>
<comment type="pathway">
    <text evidence="16">Steroid biosynthesis; cholesterol biosynthesis.</text>
</comment>
<dbReference type="InterPro" id="IPR014721">
    <property type="entry name" value="Ribsml_uS5_D2-typ_fold_subgr"/>
</dbReference>
<keyword evidence="8 16" id="KW-0752">Steroid biosynthesis</keyword>
<dbReference type="InterPro" id="IPR036554">
    <property type="entry name" value="GHMP_kinase_C_sf"/>
</dbReference>
<dbReference type="PIRSF" id="PIRSF015950">
    <property type="entry name" value="Mev_P_decrbx"/>
    <property type="match status" value="1"/>
</dbReference>
<dbReference type="PANTHER" id="PTHR10977">
    <property type="entry name" value="DIPHOSPHOMEVALONATE DECARBOXYLASE"/>
    <property type="match status" value="1"/>
</dbReference>
<feature type="domain" description="Mvd1 C-terminal" evidence="17">
    <location>
        <begin position="200"/>
        <end position="387"/>
    </location>
</feature>
<proteinExistence type="inferred from homology"/>
<evidence type="ECO:0000256" key="16">
    <source>
        <dbReference type="RuleBase" id="RU363086"/>
    </source>
</evidence>
<keyword evidence="12 16" id="KW-0753">Steroid metabolism</keyword>
<evidence type="ECO:0000256" key="9">
    <source>
        <dbReference type="ARBA" id="ARBA00023011"/>
    </source>
</evidence>
<evidence type="ECO:0000256" key="12">
    <source>
        <dbReference type="ARBA" id="ARBA00023221"/>
    </source>
</evidence>
<dbReference type="InterPro" id="IPR041431">
    <property type="entry name" value="Mvd1_C"/>
</dbReference>
<evidence type="ECO:0000256" key="5">
    <source>
        <dbReference type="ARBA" id="ARBA00022516"/>
    </source>
</evidence>
<evidence type="ECO:0000256" key="15">
    <source>
        <dbReference type="PIRNR" id="PIRNR015950"/>
    </source>
</evidence>
<comment type="catalytic activity">
    <reaction evidence="14 15 16">
        <text>(R)-5-diphosphomevalonate + ATP = isopentenyl diphosphate + ADP + phosphate + CO2</text>
        <dbReference type="Rhea" id="RHEA:23732"/>
        <dbReference type="ChEBI" id="CHEBI:16526"/>
        <dbReference type="ChEBI" id="CHEBI:30616"/>
        <dbReference type="ChEBI" id="CHEBI:43474"/>
        <dbReference type="ChEBI" id="CHEBI:57557"/>
        <dbReference type="ChEBI" id="CHEBI:128769"/>
        <dbReference type="ChEBI" id="CHEBI:456216"/>
        <dbReference type="EC" id="4.1.1.33"/>
    </reaction>
</comment>
<evidence type="ECO:0000256" key="8">
    <source>
        <dbReference type="ARBA" id="ARBA00022955"/>
    </source>
</evidence>
<dbReference type="Gene3D" id="3.30.230.10">
    <property type="match status" value="1"/>
</dbReference>
<dbReference type="Pfam" id="PF18376">
    <property type="entry name" value="MDD_C"/>
    <property type="match status" value="1"/>
</dbReference>
<name>A0ABM0GQH6_SACKO</name>
<evidence type="ECO:0000256" key="13">
    <source>
        <dbReference type="ARBA" id="ARBA00023239"/>
    </source>
</evidence>
<dbReference type="Gene3D" id="3.30.70.890">
    <property type="entry name" value="GHMP kinase, C-terminal domain"/>
    <property type="match status" value="1"/>
</dbReference>
<dbReference type="Proteomes" id="UP000694865">
    <property type="component" value="Unplaced"/>
</dbReference>
<evidence type="ECO:0000313" key="19">
    <source>
        <dbReference type="Proteomes" id="UP000694865"/>
    </source>
</evidence>
<comment type="function">
    <text evidence="1 16">Catalyzes the ATP dependent decarboxylation of (R)-5-diphosphomevalonate to form isopentenyl diphosphate (IPP). Functions in the mevalonate (MVA) pathway leading to isopentenyl diphosphate (IPP), a key precursor for the biosynthesis of isoprenoids and sterol synthesis.</text>
</comment>
<dbReference type="SUPFAM" id="SSF55060">
    <property type="entry name" value="GHMP Kinase, C-terminal domain"/>
    <property type="match status" value="1"/>
</dbReference>
<evidence type="ECO:0000256" key="10">
    <source>
        <dbReference type="ARBA" id="ARBA00023098"/>
    </source>
</evidence>
<keyword evidence="13 15" id="KW-0456">Lyase</keyword>
<protein>
    <recommendedName>
        <fullName evidence="4 15">Diphosphomevalonate decarboxylase</fullName>
        <ecNumber evidence="3 15">4.1.1.33</ecNumber>
    </recommendedName>
</protein>
<dbReference type="InterPro" id="IPR005935">
    <property type="entry name" value="Mev_decarb"/>
</dbReference>
<keyword evidence="16" id="KW-0152">Cholesterol biosynthesis</keyword>
<keyword evidence="11 16" id="KW-1207">Sterol metabolism</keyword>
<organism evidence="19 20">
    <name type="scientific">Saccoglossus kowalevskii</name>
    <name type="common">Acorn worm</name>
    <dbReference type="NCBI Taxonomy" id="10224"/>
    <lineage>
        <taxon>Eukaryota</taxon>
        <taxon>Metazoa</taxon>
        <taxon>Hemichordata</taxon>
        <taxon>Enteropneusta</taxon>
        <taxon>Harrimaniidae</taxon>
        <taxon>Saccoglossus</taxon>
    </lineage>
</organism>
<sequence length="405" mass="45520">MTANNDNTTWSGRSVTCTAPINIAVIKYWGKRDEQLILPTNSSLSASLDQDHLKSTTTASISKEFKRDRLWLNGKEESIENPRIQNCLIEIRRRARKRKHNDDSKSEMLNWSVHICSENNFPTAAGLASSAAGYACLVYTLSKLYDINGDVSDIARRGSGSACRSIYGGFVQWTVGEKKNGSDSIAKVVADVDHWPEMRVLVLVVSDQKKHTSSTNGMRNSVNTSDFLRYRAEHVVPSRMEEMIKAIEEKDYQKFAELTIKDSNQMHAVCLDTYPPISYMNDTSRKIINMIHAFNKYQGELKVAYTYDAGPNAVLYLLDEHVPDVVSLINYYFPPCDNIRETFIRGLKVDFKTDISQELKDVVPLEPSPGAIKYVISTKVGQGPQILPNEASLLNENGLPNKLLQ</sequence>
<keyword evidence="6 15" id="KW-0547">Nucleotide-binding</keyword>
<dbReference type="NCBIfam" id="TIGR01240">
    <property type="entry name" value="mevDPdecarb"/>
    <property type="match status" value="1"/>
</dbReference>
<dbReference type="PANTHER" id="PTHR10977:SF3">
    <property type="entry name" value="DIPHOSPHOMEVALONATE DECARBOXYLASE"/>
    <property type="match status" value="1"/>
</dbReference>
<evidence type="ECO:0000256" key="4">
    <source>
        <dbReference type="ARBA" id="ARBA00019335"/>
    </source>
</evidence>
<evidence type="ECO:0000256" key="3">
    <source>
        <dbReference type="ARBA" id="ARBA00012296"/>
    </source>
</evidence>
<keyword evidence="5 16" id="KW-0444">Lipid biosynthesis</keyword>
<dbReference type="RefSeq" id="XP_002735076.1">
    <property type="nucleotide sequence ID" value="XM_002735030.2"/>
</dbReference>
<keyword evidence="10 15" id="KW-0443">Lipid metabolism</keyword>
<comment type="similarity">
    <text evidence="2 15 16">Belongs to the diphosphomevalonate decarboxylase family.</text>
</comment>
<evidence type="ECO:0000256" key="11">
    <source>
        <dbReference type="ARBA" id="ARBA00023166"/>
    </source>
</evidence>
<evidence type="ECO:0000256" key="14">
    <source>
        <dbReference type="ARBA" id="ARBA00048154"/>
    </source>
</evidence>
<keyword evidence="16" id="KW-0153">Cholesterol metabolism</keyword>
<evidence type="ECO:0000313" key="20">
    <source>
        <dbReference type="RefSeq" id="XP_002735076.1"/>
    </source>
</evidence>
<evidence type="ECO:0000256" key="1">
    <source>
        <dbReference type="ARBA" id="ARBA00003812"/>
    </source>
</evidence>
<dbReference type="Pfam" id="PF22700">
    <property type="entry name" value="MVD-like_N"/>
    <property type="match status" value="1"/>
</dbReference>
<keyword evidence="9 16" id="KW-0756">Sterol biosynthesis</keyword>
<accession>A0ABM0GQH6</accession>
<dbReference type="GeneID" id="100371618"/>
<dbReference type="EC" id="4.1.1.33" evidence="3 15"/>
<evidence type="ECO:0000259" key="17">
    <source>
        <dbReference type="Pfam" id="PF18376"/>
    </source>
</evidence>
<dbReference type="InterPro" id="IPR053859">
    <property type="entry name" value="MVD-like_N"/>
</dbReference>
<dbReference type="InterPro" id="IPR029765">
    <property type="entry name" value="Mev_diP_decarb"/>
</dbReference>
<evidence type="ECO:0000256" key="7">
    <source>
        <dbReference type="ARBA" id="ARBA00022840"/>
    </source>
</evidence>
<reference evidence="20" key="1">
    <citation type="submission" date="2025-08" db="UniProtKB">
        <authorList>
            <consortium name="RefSeq"/>
        </authorList>
    </citation>
    <scope>IDENTIFICATION</scope>
    <source>
        <tissue evidence="20">Testes</tissue>
    </source>
</reference>